<sequence length="73" mass="8337">MRSPTAQIKQRYGIQRKSVVDLFGAIANPVSLGPCFICIRPHKLNPGEKFFVRSDHLNQTHLTGYIKTDNWPQ</sequence>
<evidence type="ECO:0000313" key="2">
    <source>
        <dbReference type="Proteomes" id="UP001525961"/>
    </source>
</evidence>
<proteinExistence type="predicted"/>
<reference evidence="1 2" key="1">
    <citation type="journal article" date="2022" name="Front. Microbiol.">
        <title>High genomic differentiation and limited gene flow indicate recent cryptic speciation within the genus Laspinema (cyanobacteria).</title>
        <authorList>
            <person name="Stanojkovic A."/>
            <person name="Skoupy S."/>
            <person name="Skaloud P."/>
            <person name="Dvorak P."/>
        </authorList>
    </citation>
    <scope>NUCLEOTIDE SEQUENCE [LARGE SCALE GENOMIC DNA]</scope>
    <source>
        <strain evidence="1 2">D3b</strain>
    </source>
</reference>
<dbReference type="Proteomes" id="UP001525961">
    <property type="component" value="Unassembled WGS sequence"/>
</dbReference>
<accession>A0ABT2N4V8</accession>
<organism evidence="1 2">
    <name type="scientific">Laspinema olomoucense D3b</name>
    <dbReference type="NCBI Taxonomy" id="2953688"/>
    <lineage>
        <taxon>Bacteria</taxon>
        <taxon>Bacillati</taxon>
        <taxon>Cyanobacteriota</taxon>
        <taxon>Cyanophyceae</taxon>
        <taxon>Oscillatoriophycideae</taxon>
        <taxon>Oscillatoriales</taxon>
        <taxon>Laspinemataceae</taxon>
        <taxon>Laspinema</taxon>
        <taxon>Laspinema olomoucense</taxon>
    </lineage>
</organism>
<dbReference type="EMBL" id="JAMXFA010000008">
    <property type="protein sequence ID" value="MCT7977724.1"/>
    <property type="molecule type" value="Genomic_DNA"/>
</dbReference>
<dbReference type="RefSeq" id="WP_261235187.1">
    <property type="nucleotide sequence ID" value="NZ_JAMXFA010000008.1"/>
</dbReference>
<evidence type="ECO:0000313" key="1">
    <source>
        <dbReference type="EMBL" id="MCT7977724.1"/>
    </source>
</evidence>
<comment type="caution">
    <text evidence="1">The sequence shown here is derived from an EMBL/GenBank/DDBJ whole genome shotgun (WGS) entry which is preliminary data.</text>
</comment>
<gene>
    <name evidence="1" type="ORF">NG792_08405</name>
</gene>
<keyword evidence="2" id="KW-1185">Reference proteome</keyword>
<protein>
    <submittedName>
        <fullName evidence="1">Uncharacterized protein</fullName>
    </submittedName>
</protein>
<name>A0ABT2N4V8_9CYAN</name>